<feature type="compositionally biased region" description="Low complexity" evidence="1">
    <location>
        <begin position="220"/>
        <end position="233"/>
    </location>
</feature>
<dbReference type="PANTHER" id="PTHR11362:SF140">
    <property type="entry name" value="PEBP-LIKE PROTEIN"/>
    <property type="match status" value="1"/>
</dbReference>
<evidence type="ECO:0008006" key="5">
    <source>
        <dbReference type="Google" id="ProtNLM"/>
    </source>
</evidence>
<name>A0ABR3ADG2_9AGAR</name>
<dbReference type="InterPro" id="IPR035810">
    <property type="entry name" value="PEBP_euk"/>
</dbReference>
<evidence type="ECO:0000313" key="4">
    <source>
        <dbReference type="Proteomes" id="UP001437256"/>
    </source>
</evidence>
<feature type="signal peptide" evidence="2">
    <location>
        <begin position="1"/>
        <end position="15"/>
    </location>
</feature>
<protein>
    <recommendedName>
        <fullName evidence="5">PEBP-like protein</fullName>
    </recommendedName>
</protein>
<dbReference type="PANTHER" id="PTHR11362">
    <property type="entry name" value="PHOSPHATIDYLETHANOLAMINE-BINDING PROTEIN"/>
    <property type="match status" value="1"/>
</dbReference>
<dbReference type="CDD" id="cd00866">
    <property type="entry name" value="PEBP_euk"/>
    <property type="match status" value="1"/>
</dbReference>
<dbReference type="SUPFAM" id="SSF49777">
    <property type="entry name" value="PEBP-like"/>
    <property type="match status" value="1"/>
</dbReference>
<reference evidence="3 4" key="1">
    <citation type="submission" date="2024-05" db="EMBL/GenBank/DDBJ databases">
        <title>A draft genome resource for the thread blight pathogen Marasmius tenuissimus strain MS-2.</title>
        <authorList>
            <person name="Yulfo-Soto G.E."/>
            <person name="Baruah I.K."/>
            <person name="Amoako-Attah I."/>
            <person name="Bukari Y."/>
            <person name="Meinhardt L.W."/>
            <person name="Bailey B.A."/>
            <person name="Cohen S.P."/>
        </authorList>
    </citation>
    <scope>NUCLEOTIDE SEQUENCE [LARGE SCALE GENOMIC DNA]</scope>
    <source>
        <strain evidence="3 4">MS-2</strain>
    </source>
</reference>
<feature type="region of interest" description="Disordered" evidence="1">
    <location>
        <begin position="220"/>
        <end position="241"/>
    </location>
</feature>
<organism evidence="3 4">
    <name type="scientific">Marasmius tenuissimus</name>
    <dbReference type="NCBI Taxonomy" id="585030"/>
    <lineage>
        <taxon>Eukaryota</taxon>
        <taxon>Fungi</taxon>
        <taxon>Dikarya</taxon>
        <taxon>Basidiomycota</taxon>
        <taxon>Agaricomycotina</taxon>
        <taxon>Agaricomycetes</taxon>
        <taxon>Agaricomycetidae</taxon>
        <taxon>Agaricales</taxon>
        <taxon>Marasmiineae</taxon>
        <taxon>Marasmiaceae</taxon>
        <taxon>Marasmius</taxon>
    </lineage>
</organism>
<evidence type="ECO:0000256" key="2">
    <source>
        <dbReference type="SAM" id="SignalP"/>
    </source>
</evidence>
<gene>
    <name evidence="3" type="ORF">AAF712_001475</name>
</gene>
<keyword evidence="4" id="KW-1185">Reference proteome</keyword>
<comment type="caution">
    <text evidence="3">The sequence shown here is derived from an EMBL/GenBank/DDBJ whole genome shotgun (WGS) entry which is preliminary data.</text>
</comment>
<sequence length="268" mass="27544">MLSFTLLALLPFVAAQSNTATEIAAIKAHFQQGGLVPTFLPTFEPHALMTVNFPEIGDIKPGQAVSKDQSGPTPTISFTPANDTVKLDGNFTIFMIDANVAGTPAGDVNRHWLVNSVKVSDNKLDNSSATAITSYAGPGPSEGSGPHRYTIILYQQPTEFVQPADFREPIGVTPMNLKQYVDDSKLGSIVAANYFTVEVGTGTVSVSATSSVDSATLSAATATSPNGSGSPSGTTGGSGAQNTNGAVPLNVGAAGSVLALLSSFFFLA</sequence>
<dbReference type="EMBL" id="JBBXMP010000003">
    <property type="protein sequence ID" value="KAL0071618.1"/>
    <property type="molecule type" value="Genomic_DNA"/>
</dbReference>
<proteinExistence type="predicted"/>
<dbReference type="Gene3D" id="3.90.280.10">
    <property type="entry name" value="PEBP-like"/>
    <property type="match status" value="1"/>
</dbReference>
<evidence type="ECO:0000256" key="1">
    <source>
        <dbReference type="SAM" id="MobiDB-lite"/>
    </source>
</evidence>
<dbReference type="Proteomes" id="UP001437256">
    <property type="component" value="Unassembled WGS sequence"/>
</dbReference>
<dbReference type="InterPro" id="IPR036610">
    <property type="entry name" value="PEBP-like_sf"/>
</dbReference>
<feature type="chain" id="PRO_5045044584" description="PEBP-like protein" evidence="2">
    <location>
        <begin position="16"/>
        <end position="268"/>
    </location>
</feature>
<dbReference type="Pfam" id="PF01161">
    <property type="entry name" value="PBP"/>
    <property type="match status" value="1"/>
</dbReference>
<dbReference type="InterPro" id="IPR008914">
    <property type="entry name" value="PEBP"/>
</dbReference>
<evidence type="ECO:0000313" key="3">
    <source>
        <dbReference type="EMBL" id="KAL0071618.1"/>
    </source>
</evidence>
<accession>A0ABR3ADG2</accession>
<keyword evidence="2" id="KW-0732">Signal</keyword>